<keyword evidence="5" id="KW-1185">Reference proteome</keyword>
<evidence type="ECO:0000313" key="4">
    <source>
        <dbReference type="EMBL" id="SHO50014.1"/>
    </source>
</evidence>
<name>A0A1M7YBJ6_9BACT</name>
<dbReference type="InterPro" id="IPR031107">
    <property type="entry name" value="Small_HSP"/>
</dbReference>
<dbReference type="CDD" id="cd06464">
    <property type="entry name" value="ACD_sHsps-like"/>
    <property type="match status" value="1"/>
</dbReference>
<dbReference type="Proteomes" id="UP000184603">
    <property type="component" value="Unassembled WGS sequence"/>
</dbReference>
<protein>
    <submittedName>
        <fullName evidence="4">HSP20 family protein</fullName>
    </submittedName>
</protein>
<dbReference type="OrthoDB" id="189458at2"/>
<gene>
    <name evidence="4" type="ORF">SAMN02745220_03217</name>
</gene>
<dbReference type="AlphaFoldDB" id="A0A1M7YBJ6"/>
<dbReference type="Pfam" id="PF00011">
    <property type="entry name" value="HSP20"/>
    <property type="match status" value="1"/>
</dbReference>
<dbReference type="SUPFAM" id="SSF49764">
    <property type="entry name" value="HSP20-like chaperones"/>
    <property type="match status" value="1"/>
</dbReference>
<comment type="similarity">
    <text evidence="1 2">Belongs to the small heat shock protein (HSP20) family.</text>
</comment>
<evidence type="ECO:0000259" key="3">
    <source>
        <dbReference type="PROSITE" id="PS01031"/>
    </source>
</evidence>
<dbReference type="PANTHER" id="PTHR11527">
    <property type="entry name" value="HEAT-SHOCK PROTEIN 20 FAMILY MEMBER"/>
    <property type="match status" value="1"/>
</dbReference>
<accession>A0A1M7YBJ6</accession>
<evidence type="ECO:0000313" key="5">
    <source>
        <dbReference type="Proteomes" id="UP000184603"/>
    </source>
</evidence>
<proteinExistence type="inferred from homology"/>
<dbReference type="EMBL" id="FRFE01000016">
    <property type="protein sequence ID" value="SHO50014.1"/>
    <property type="molecule type" value="Genomic_DNA"/>
</dbReference>
<feature type="domain" description="SHSP" evidence="3">
    <location>
        <begin position="37"/>
        <end position="146"/>
    </location>
</feature>
<evidence type="ECO:0000256" key="1">
    <source>
        <dbReference type="PROSITE-ProRule" id="PRU00285"/>
    </source>
</evidence>
<dbReference type="InterPro" id="IPR008978">
    <property type="entry name" value="HSP20-like_chaperone"/>
</dbReference>
<reference evidence="4 5" key="1">
    <citation type="submission" date="2016-12" db="EMBL/GenBank/DDBJ databases">
        <authorList>
            <person name="Song W.-J."/>
            <person name="Kurnit D.M."/>
        </authorList>
    </citation>
    <scope>NUCLEOTIDE SEQUENCE [LARGE SCALE GENOMIC DNA]</scope>
    <source>
        <strain evidence="4 5">DSM 18488</strain>
    </source>
</reference>
<evidence type="ECO:0000256" key="2">
    <source>
        <dbReference type="RuleBase" id="RU003616"/>
    </source>
</evidence>
<dbReference type="RefSeq" id="WP_073614686.1">
    <property type="nucleotide sequence ID" value="NZ_FRFE01000016.1"/>
</dbReference>
<organism evidence="4 5">
    <name type="scientific">Desulfopila aestuarii DSM 18488</name>
    <dbReference type="NCBI Taxonomy" id="1121416"/>
    <lineage>
        <taxon>Bacteria</taxon>
        <taxon>Pseudomonadati</taxon>
        <taxon>Thermodesulfobacteriota</taxon>
        <taxon>Desulfobulbia</taxon>
        <taxon>Desulfobulbales</taxon>
        <taxon>Desulfocapsaceae</taxon>
        <taxon>Desulfopila</taxon>
    </lineage>
</organism>
<dbReference type="Gene3D" id="2.60.40.790">
    <property type="match status" value="1"/>
</dbReference>
<dbReference type="PROSITE" id="PS01031">
    <property type="entry name" value="SHSP"/>
    <property type="match status" value="1"/>
</dbReference>
<sequence>MWTRGNDFDRMFGAMDLLRSRMGRLLNDFDRSYGDYTFQVETGPKTNLYDSGDKLKIIAEVPGIAKGDLNIRIQGNYLELSGSRKVETPEGYKAHRIERTTTTFTRSFTLPVEVDAERAEAALKNGMLILEIPKIEAAKPRQITIS</sequence>
<dbReference type="STRING" id="1121416.SAMN02745220_03217"/>
<dbReference type="InterPro" id="IPR002068">
    <property type="entry name" value="A-crystallin/Hsp20_dom"/>
</dbReference>